<proteinExistence type="inferred from homology"/>
<feature type="transmembrane region" description="Helical" evidence="4">
    <location>
        <begin position="38"/>
        <end position="55"/>
    </location>
</feature>
<dbReference type="InterPro" id="IPR002401">
    <property type="entry name" value="Cyt_P450_E_grp-I"/>
</dbReference>
<sequence length="1454" mass="166030">MYISIYMLINSISFSATKTKMEMTLFQLLNQLHLHPNLHIVTFIFFLFFIIYLYIRPQKSDEKLSYPPSPPRLPIIGNLHQLGTHPHRSLRELSNKYGPLMLLRLGQVPTLVVSCGEIVREIIKKHDVVFSNRPITTAGKILLYDNKDVAFSPYGEYWRQVRKICVVELLSLKRVEQFKFVREEATALMVDRIRQICGKTNVPLNLSEMLMETSTDIICRCVNGKSFSSSNGGEEGGKGNLFGELSRRLLVQLMSFSFGDFFPCLAWIDSIRGFTSSLKSTSKALDTFSNQVVEEHKAMMSLRSGDNIGVIKDNFVDILLRVQKDHKLEFELTQNDIKAIVQDMFLAGTETSSTTLEWLMTELMRHPKVMKKAQEEVRKIVGDKPKIDANDVNNMVYLKCVIKEVMRLHPPAPLLLARETTEKVELGGYHIPAKTQVFINAWAIHRDPKSWDRSEEFIPERFENDQSRTQFNLPPSPPRLPLIGNLHLLGTHPHRSLRTLSAKYGPLMLLQMGQVPTLVVSSSEMVKEIVKKHDVVFSDRPKTSAADIFCYGGQDVGFAPYGEYWRQARKICVLELLSHKRVQQFHLVRKEETDVLVNRIIRKGCCINLSEMLVATSNNIVSRCILGQSFEEENGRSKFGELTRKVMEDFEAFSFGDFFPSKYLSWIDVVTGFTGRLTRRFRALDTFLEQVVEEHKKVLNYNSEFGRKDFAGILLGLQRDGLLDFDLTRENIKGILMDMLVGASDTTSATMEWLMAELVKNPRVMKKVQEEIRRVVGNKSEIDMNDINQMDYLKCVIKENLRLHPPLPFLLPRKTLSSCVKLGGYDIHGKTRVLINVFAIQRDPNEWDKAEEFVPERFENNTIDFKMGQDFQFVPFGIGRRGCPAVSFGTVIVEYVIAHLLYWFDWELVGGDDDGSAILDMSEDYGITVHKRTSLQLILVMLQQVLLHPFLFSLCFLSLLLFFIFTTRQSSSSSGKKSTLPPSPPSLPVIGNLHQLGTHPPRFLRVLSDKYGPLMFMHLGRVPTLIVSSAEMVREITKNHDIAFSNRPHTVAGKILLYGCKDLAFSPYGEYWRLAKKVSVVELLSVKRVQLFQFVRDEEVDLLINTIRETCLSKRSVNLSNLLIATSNNIMARCMLGQRVEDVNGHQTRFGEVSRKIMVDFMAFSFGDFFPFLKWVDVIRGLIGRLTESFNAMDSFFDKVIEEHKAVMESNDDSCQNLKDDFVDILLKVQKEEKNLTMEHLKAILIDIFVGGSETTSTALEWLMAELLRNPRVMKKAQEEVRKVVGNKQKIDSNDINKMNYLNCIIKENQRLHPSLPLLLPRETSVSVEVGGYHIPAKTRVFINAWAIHRDPSVWENPEEFIPERFENSPIDLFKGQGAQGYEFVAFGCGRRACPGISFAMASMEYTVANLLYWFDWELFGNNGSSSDLDMSEVYGLSVTKKKALHVVAKPYSP</sequence>
<dbReference type="GO" id="GO:0020037">
    <property type="term" value="F:heme binding"/>
    <property type="evidence" value="ECO:0007669"/>
    <property type="project" value="InterPro"/>
</dbReference>
<dbReference type="PROSITE" id="PS00086">
    <property type="entry name" value="CYTOCHROME_P450"/>
    <property type="match status" value="2"/>
</dbReference>
<comment type="caution">
    <text evidence="5">The sequence shown here is derived from an EMBL/GenBank/DDBJ whole genome shotgun (WGS) entry which is preliminary data.</text>
</comment>
<keyword evidence="2" id="KW-0479">Metal-binding</keyword>
<dbReference type="InterPro" id="IPR036396">
    <property type="entry name" value="Cyt_P450_sf"/>
</dbReference>
<dbReference type="Proteomes" id="UP000583929">
    <property type="component" value="Unassembled WGS sequence"/>
</dbReference>
<dbReference type="InterPro" id="IPR001128">
    <property type="entry name" value="Cyt_P450"/>
</dbReference>
<dbReference type="InterPro" id="IPR017972">
    <property type="entry name" value="Cyt_P450_CS"/>
</dbReference>
<dbReference type="EMBL" id="JAATIQ010000203">
    <property type="protein sequence ID" value="KAF4370629.1"/>
    <property type="molecule type" value="Genomic_DNA"/>
</dbReference>
<keyword evidence="4" id="KW-1133">Transmembrane helix</keyword>
<keyword evidence="6" id="KW-1185">Reference proteome</keyword>
<dbReference type="FunFam" id="1.10.630.10:FF:000011">
    <property type="entry name" value="Cytochrome P450 83B1"/>
    <property type="match status" value="3"/>
</dbReference>
<dbReference type="GO" id="GO:0016705">
    <property type="term" value="F:oxidoreductase activity, acting on paired donors, with incorporation or reduction of molecular oxygen"/>
    <property type="evidence" value="ECO:0007669"/>
    <property type="project" value="InterPro"/>
</dbReference>
<protein>
    <recommendedName>
        <fullName evidence="7">Cytochrome P450</fullName>
    </recommendedName>
</protein>
<evidence type="ECO:0008006" key="7">
    <source>
        <dbReference type="Google" id="ProtNLM"/>
    </source>
</evidence>
<dbReference type="PRINTS" id="PR00385">
    <property type="entry name" value="P450"/>
</dbReference>
<name>A0A7J6FL78_CANSA</name>
<evidence type="ECO:0000313" key="6">
    <source>
        <dbReference type="Proteomes" id="UP000583929"/>
    </source>
</evidence>
<evidence type="ECO:0000256" key="2">
    <source>
        <dbReference type="ARBA" id="ARBA00022723"/>
    </source>
</evidence>
<organism evidence="5 6">
    <name type="scientific">Cannabis sativa</name>
    <name type="common">Hemp</name>
    <name type="synonym">Marijuana</name>
    <dbReference type="NCBI Taxonomy" id="3483"/>
    <lineage>
        <taxon>Eukaryota</taxon>
        <taxon>Viridiplantae</taxon>
        <taxon>Streptophyta</taxon>
        <taxon>Embryophyta</taxon>
        <taxon>Tracheophyta</taxon>
        <taxon>Spermatophyta</taxon>
        <taxon>Magnoliopsida</taxon>
        <taxon>eudicotyledons</taxon>
        <taxon>Gunneridae</taxon>
        <taxon>Pentapetalae</taxon>
        <taxon>rosids</taxon>
        <taxon>fabids</taxon>
        <taxon>Rosales</taxon>
        <taxon>Cannabaceae</taxon>
        <taxon>Cannabis</taxon>
    </lineage>
</organism>
<dbReference type="PANTHER" id="PTHR47955">
    <property type="entry name" value="CYTOCHROME P450 FAMILY 71 PROTEIN"/>
    <property type="match status" value="1"/>
</dbReference>
<dbReference type="Gene3D" id="1.10.630.10">
    <property type="entry name" value="Cytochrome P450"/>
    <property type="match status" value="3"/>
</dbReference>
<gene>
    <name evidence="5" type="ORF">G4B88_013385</name>
</gene>
<accession>A0A7J6FL78</accession>
<dbReference type="CDD" id="cd11072">
    <property type="entry name" value="CYP71-like"/>
    <property type="match status" value="3"/>
</dbReference>
<evidence type="ECO:0000256" key="1">
    <source>
        <dbReference type="ARBA" id="ARBA00010617"/>
    </source>
</evidence>
<keyword evidence="4" id="KW-0472">Membrane</keyword>
<dbReference type="SUPFAM" id="SSF48264">
    <property type="entry name" value="Cytochrome P450"/>
    <property type="match status" value="3"/>
</dbReference>
<keyword evidence="3" id="KW-0408">Iron</keyword>
<evidence type="ECO:0000256" key="3">
    <source>
        <dbReference type="ARBA" id="ARBA00023004"/>
    </source>
</evidence>
<dbReference type="GO" id="GO:0004497">
    <property type="term" value="F:monooxygenase activity"/>
    <property type="evidence" value="ECO:0007669"/>
    <property type="project" value="InterPro"/>
</dbReference>
<dbReference type="PRINTS" id="PR00463">
    <property type="entry name" value="EP450I"/>
</dbReference>
<dbReference type="Pfam" id="PF00067">
    <property type="entry name" value="p450"/>
    <property type="match status" value="3"/>
</dbReference>
<comment type="similarity">
    <text evidence="1">Belongs to the cytochrome P450 family.</text>
</comment>
<dbReference type="GO" id="GO:0005506">
    <property type="term" value="F:iron ion binding"/>
    <property type="evidence" value="ECO:0007669"/>
    <property type="project" value="InterPro"/>
</dbReference>
<dbReference type="PANTHER" id="PTHR47955:SF15">
    <property type="entry name" value="CYTOCHROME P450 71A2-LIKE"/>
    <property type="match status" value="1"/>
</dbReference>
<evidence type="ECO:0000313" key="5">
    <source>
        <dbReference type="EMBL" id="KAF4370629.1"/>
    </source>
</evidence>
<evidence type="ECO:0000256" key="4">
    <source>
        <dbReference type="SAM" id="Phobius"/>
    </source>
</evidence>
<reference evidence="5 6" key="1">
    <citation type="journal article" date="2020" name="bioRxiv">
        <title>Sequence and annotation of 42 cannabis genomes reveals extensive copy number variation in cannabinoid synthesis and pathogen resistance genes.</title>
        <authorList>
            <person name="Mckernan K.J."/>
            <person name="Helbert Y."/>
            <person name="Kane L.T."/>
            <person name="Ebling H."/>
            <person name="Zhang L."/>
            <person name="Liu B."/>
            <person name="Eaton Z."/>
            <person name="Mclaughlin S."/>
            <person name="Kingan S."/>
            <person name="Baybayan P."/>
            <person name="Concepcion G."/>
            <person name="Jordan M."/>
            <person name="Riva A."/>
            <person name="Barbazuk W."/>
            <person name="Harkins T."/>
        </authorList>
    </citation>
    <scope>NUCLEOTIDE SEQUENCE [LARGE SCALE GENOMIC DNA]</scope>
    <source>
        <strain evidence="6">cv. Jamaican Lion 4</strain>
        <tissue evidence="5">Leaf</tissue>
    </source>
</reference>
<keyword evidence="4" id="KW-0812">Transmembrane</keyword>
<feature type="transmembrane region" description="Helical" evidence="4">
    <location>
        <begin position="946"/>
        <end position="967"/>
    </location>
</feature>